<dbReference type="EMBL" id="CAJNYU010004686">
    <property type="protein sequence ID" value="CAF3784921.1"/>
    <property type="molecule type" value="Genomic_DNA"/>
</dbReference>
<name>A0A819AT64_9BILA</name>
<dbReference type="AlphaFoldDB" id="A0A819AT64"/>
<organism evidence="1 2">
    <name type="scientific">Rotaria socialis</name>
    <dbReference type="NCBI Taxonomy" id="392032"/>
    <lineage>
        <taxon>Eukaryota</taxon>
        <taxon>Metazoa</taxon>
        <taxon>Spiralia</taxon>
        <taxon>Gnathifera</taxon>
        <taxon>Rotifera</taxon>
        <taxon>Eurotatoria</taxon>
        <taxon>Bdelloidea</taxon>
        <taxon>Philodinida</taxon>
        <taxon>Philodinidae</taxon>
        <taxon>Rotaria</taxon>
    </lineage>
</organism>
<sequence>MPALLGKSIDTVTKEQLHQAIKDGLDEFKIKEDIWLDRDILEALQRQVDRNLARLKE</sequence>
<protein>
    <submittedName>
        <fullName evidence="1">Uncharacterized protein</fullName>
    </submittedName>
</protein>
<reference evidence="1" key="1">
    <citation type="submission" date="2021-02" db="EMBL/GenBank/DDBJ databases">
        <authorList>
            <person name="Nowell W R."/>
        </authorList>
    </citation>
    <scope>NUCLEOTIDE SEQUENCE</scope>
</reference>
<dbReference type="Proteomes" id="UP000663869">
    <property type="component" value="Unassembled WGS sequence"/>
</dbReference>
<proteinExistence type="predicted"/>
<evidence type="ECO:0000313" key="2">
    <source>
        <dbReference type="Proteomes" id="UP000663869"/>
    </source>
</evidence>
<feature type="non-terminal residue" evidence="1">
    <location>
        <position position="57"/>
    </location>
</feature>
<gene>
    <name evidence="1" type="ORF">FME351_LOCUS32692</name>
</gene>
<evidence type="ECO:0000313" key="1">
    <source>
        <dbReference type="EMBL" id="CAF3784921.1"/>
    </source>
</evidence>
<comment type="caution">
    <text evidence="1">The sequence shown here is derived from an EMBL/GenBank/DDBJ whole genome shotgun (WGS) entry which is preliminary data.</text>
</comment>
<accession>A0A819AT64</accession>